<evidence type="ECO:0000313" key="2">
    <source>
        <dbReference type="EMBL" id="KAK3317112.1"/>
    </source>
</evidence>
<evidence type="ECO:0000256" key="1">
    <source>
        <dbReference type="SAM" id="SignalP"/>
    </source>
</evidence>
<gene>
    <name evidence="2" type="ORF">B0T19DRAFT_446829</name>
</gene>
<dbReference type="AlphaFoldDB" id="A0AAE0I2S0"/>
<keyword evidence="3" id="KW-1185">Reference proteome</keyword>
<reference evidence="2" key="2">
    <citation type="submission" date="2023-06" db="EMBL/GenBank/DDBJ databases">
        <authorList>
            <consortium name="Lawrence Berkeley National Laboratory"/>
            <person name="Haridas S."/>
            <person name="Hensen N."/>
            <person name="Bonometti L."/>
            <person name="Westerberg I."/>
            <person name="Brannstrom I.O."/>
            <person name="Guillou S."/>
            <person name="Cros-Aarteil S."/>
            <person name="Calhoun S."/>
            <person name="Kuo A."/>
            <person name="Mondo S."/>
            <person name="Pangilinan J."/>
            <person name="Riley R."/>
            <person name="Labutti K."/>
            <person name="Andreopoulos B."/>
            <person name="Lipzen A."/>
            <person name="Chen C."/>
            <person name="Yanf M."/>
            <person name="Daum C."/>
            <person name="Ng V."/>
            <person name="Clum A."/>
            <person name="Steindorff A."/>
            <person name="Ohm R."/>
            <person name="Martin F."/>
            <person name="Silar P."/>
            <person name="Natvig D."/>
            <person name="Lalanne C."/>
            <person name="Gautier V."/>
            <person name="Ament-Velasquez S.L."/>
            <person name="Kruys A."/>
            <person name="Hutchinson M.I."/>
            <person name="Powell A.J."/>
            <person name="Barry K."/>
            <person name="Miller A.N."/>
            <person name="Grigoriev I.V."/>
            <person name="Debuchy R."/>
            <person name="Gladieux P."/>
            <person name="Thoren M.H."/>
            <person name="Johannesson H."/>
        </authorList>
    </citation>
    <scope>NUCLEOTIDE SEQUENCE</scope>
    <source>
        <strain evidence="2">SMH4131-1</strain>
    </source>
</reference>
<sequence>MHWQITTSVVSVALALSSGAAAWTKDGNGVWVANDNWYAIRGIRVHESCTHMNDGNTILRNGEFCKYWTNDAGSTAQGSCQFNPRDNSAYCQS</sequence>
<comment type="caution">
    <text evidence="2">The sequence shown here is derived from an EMBL/GenBank/DDBJ whole genome shotgun (WGS) entry which is preliminary data.</text>
</comment>
<organism evidence="2 3">
    <name type="scientific">Cercophora scortea</name>
    <dbReference type="NCBI Taxonomy" id="314031"/>
    <lineage>
        <taxon>Eukaryota</taxon>
        <taxon>Fungi</taxon>
        <taxon>Dikarya</taxon>
        <taxon>Ascomycota</taxon>
        <taxon>Pezizomycotina</taxon>
        <taxon>Sordariomycetes</taxon>
        <taxon>Sordariomycetidae</taxon>
        <taxon>Sordariales</taxon>
        <taxon>Lasiosphaeriaceae</taxon>
        <taxon>Cercophora</taxon>
    </lineage>
</organism>
<reference evidence="2" key="1">
    <citation type="journal article" date="2023" name="Mol. Phylogenet. Evol.">
        <title>Genome-scale phylogeny and comparative genomics of the fungal order Sordariales.</title>
        <authorList>
            <person name="Hensen N."/>
            <person name="Bonometti L."/>
            <person name="Westerberg I."/>
            <person name="Brannstrom I.O."/>
            <person name="Guillou S."/>
            <person name="Cros-Aarteil S."/>
            <person name="Calhoun S."/>
            <person name="Haridas S."/>
            <person name="Kuo A."/>
            <person name="Mondo S."/>
            <person name="Pangilinan J."/>
            <person name="Riley R."/>
            <person name="LaButti K."/>
            <person name="Andreopoulos B."/>
            <person name="Lipzen A."/>
            <person name="Chen C."/>
            <person name="Yan M."/>
            <person name="Daum C."/>
            <person name="Ng V."/>
            <person name="Clum A."/>
            <person name="Steindorff A."/>
            <person name="Ohm R.A."/>
            <person name="Martin F."/>
            <person name="Silar P."/>
            <person name="Natvig D.O."/>
            <person name="Lalanne C."/>
            <person name="Gautier V."/>
            <person name="Ament-Velasquez S.L."/>
            <person name="Kruys A."/>
            <person name="Hutchinson M.I."/>
            <person name="Powell A.J."/>
            <person name="Barry K."/>
            <person name="Miller A.N."/>
            <person name="Grigoriev I.V."/>
            <person name="Debuchy R."/>
            <person name="Gladieux P."/>
            <person name="Hiltunen Thoren M."/>
            <person name="Johannesson H."/>
        </authorList>
    </citation>
    <scope>NUCLEOTIDE SEQUENCE</scope>
    <source>
        <strain evidence="2">SMH4131-1</strain>
    </source>
</reference>
<protein>
    <recommendedName>
        <fullName evidence="4">Secreted protein</fullName>
    </recommendedName>
</protein>
<evidence type="ECO:0008006" key="4">
    <source>
        <dbReference type="Google" id="ProtNLM"/>
    </source>
</evidence>
<name>A0AAE0I2S0_9PEZI</name>
<feature type="signal peptide" evidence="1">
    <location>
        <begin position="1"/>
        <end position="22"/>
    </location>
</feature>
<evidence type="ECO:0000313" key="3">
    <source>
        <dbReference type="Proteomes" id="UP001286456"/>
    </source>
</evidence>
<feature type="chain" id="PRO_5042118335" description="Secreted protein" evidence="1">
    <location>
        <begin position="23"/>
        <end position="93"/>
    </location>
</feature>
<proteinExistence type="predicted"/>
<keyword evidence="1" id="KW-0732">Signal</keyword>
<dbReference type="EMBL" id="JAUEPO010000008">
    <property type="protein sequence ID" value="KAK3317112.1"/>
    <property type="molecule type" value="Genomic_DNA"/>
</dbReference>
<dbReference type="Proteomes" id="UP001286456">
    <property type="component" value="Unassembled WGS sequence"/>
</dbReference>
<accession>A0AAE0I2S0</accession>